<feature type="domain" description="Peptidase C1A papain C-terminal" evidence="4">
    <location>
        <begin position="66"/>
        <end position="290"/>
    </location>
</feature>
<dbReference type="GO" id="GO:0008234">
    <property type="term" value="F:cysteine-type peptidase activity"/>
    <property type="evidence" value="ECO:0007669"/>
    <property type="project" value="InterPro"/>
</dbReference>
<evidence type="ECO:0000313" key="5">
    <source>
        <dbReference type="EMBL" id="CAE0310418.1"/>
    </source>
</evidence>
<protein>
    <recommendedName>
        <fullName evidence="4">Peptidase C1A papain C-terminal domain-containing protein</fullName>
    </recommendedName>
</protein>
<dbReference type="InterPro" id="IPR025660">
    <property type="entry name" value="Pept_his_AS"/>
</dbReference>
<dbReference type="InterPro" id="IPR000169">
    <property type="entry name" value="Pept_cys_AS"/>
</dbReference>
<dbReference type="CDD" id="cd02248">
    <property type="entry name" value="Peptidase_C1A"/>
    <property type="match status" value="1"/>
</dbReference>
<dbReference type="Gene3D" id="3.90.70.10">
    <property type="entry name" value="Cysteine proteinases"/>
    <property type="match status" value="1"/>
</dbReference>
<dbReference type="InterPro" id="IPR000668">
    <property type="entry name" value="Peptidase_C1A_C"/>
</dbReference>
<dbReference type="SMART" id="SM00645">
    <property type="entry name" value="Pept_C1"/>
    <property type="match status" value="1"/>
</dbReference>
<organism evidence="5">
    <name type="scientific">Favella ehrenbergii</name>
    <dbReference type="NCBI Taxonomy" id="182087"/>
    <lineage>
        <taxon>Eukaryota</taxon>
        <taxon>Sar</taxon>
        <taxon>Alveolata</taxon>
        <taxon>Ciliophora</taxon>
        <taxon>Intramacronucleata</taxon>
        <taxon>Spirotrichea</taxon>
        <taxon>Choreotrichia</taxon>
        <taxon>Tintinnida</taxon>
        <taxon>Xystonellidae</taxon>
        <taxon>Favella</taxon>
    </lineage>
</organism>
<dbReference type="InterPro" id="IPR025661">
    <property type="entry name" value="Pept_asp_AS"/>
</dbReference>
<dbReference type="EMBL" id="HBIE01017245">
    <property type="protein sequence ID" value="CAE0310418.1"/>
    <property type="molecule type" value="Transcribed_RNA"/>
</dbReference>
<dbReference type="PRINTS" id="PR00705">
    <property type="entry name" value="PAPAIN"/>
</dbReference>
<dbReference type="PROSITE" id="PS00139">
    <property type="entry name" value="THIOL_PROTEASE_CYS"/>
    <property type="match status" value="1"/>
</dbReference>
<reference evidence="5" key="1">
    <citation type="submission" date="2021-01" db="EMBL/GenBank/DDBJ databases">
        <authorList>
            <person name="Corre E."/>
            <person name="Pelletier E."/>
            <person name="Niang G."/>
            <person name="Scheremetjew M."/>
            <person name="Finn R."/>
            <person name="Kale V."/>
            <person name="Holt S."/>
            <person name="Cochrane G."/>
            <person name="Meng A."/>
            <person name="Brown T."/>
            <person name="Cohen L."/>
        </authorList>
    </citation>
    <scope>NUCLEOTIDE SEQUENCE</scope>
    <source>
        <strain evidence="5">Fehren 1</strain>
    </source>
</reference>
<dbReference type="PROSITE" id="PS00639">
    <property type="entry name" value="THIOL_PROTEASE_HIS"/>
    <property type="match status" value="1"/>
</dbReference>
<dbReference type="InterPro" id="IPR013201">
    <property type="entry name" value="Prot_inhib_I29"/>
</dbReference>
<comment type="similarity">
    <text evidence="1">Belongs to the peptidase C1 family.</text>
</comment>
<gene>
    <name evidence="5" type="ORF">FEHR0123_LOCUS5335</name>
</gene>
<proteinExistence type="inferred from homology"/>
<sequence length="292" mass="32104">MTEFSMRLQNYSDTHNWIQEHNASGATWQAGHNQFSDWTAEEYKSILGYAGLRSERREATVFPETNADSVNWVEAGAVTPVKDQGDCGSCWAFSTTGSIEGAHYIATGELLSFSEQQLVDCAGLSGGYSNRGCQGGLQEEAYSYFEDNHKAELESVYPYFSGDKRHRGVCHYKKKSATAVTVSKYLSVKRNSPKQMKAALAKQPLAVSVDAEKRMFMSYKSGVLDSDKCGTDLDHAVLAVGFGTDAKSGLDYWLVKNSWNTTWGDQGYIKLSIVNGRGTCGVQMEPLAPTTN</sequence>
<dbReference type="Pfam" id="PF08246">
    <property type="entry name" value="Inhibitor_I29"/>
    <property type="match status" value="1"/>
</dbReference>
<evidence type="ECO:0000256" key="2">
    <source>
        <dbReference type="ARBA" id="ARBA00023145"/>
    </source>
</evidence>
<dbReference type="GO" id="GO:0006508">
    <property type="term" value="P:proteolysis"/>
    <property type="evidence" value="ECO:0007669"/>
    <property type="project" value="InterPro"/>
</dbReference>
<dbReference type="InterPro" id="IPR039417">
    <property type="entry name" value="Peptidase_C1A_papain-like"/>
</dbReference>
<dbReference type="PANTHER" id="PTHR12411">
    <property type="entry name" value="CYSTEINE PROTEASE FAMILY C1-RELATED"/>
    <property type="match status" value="1"/>
</dbReference>
<keyword evidence="3" id="KW-1015">Disulfide bond</keyword>
<dbReference type="InterPro" id="IPR013128">
    <property type="entry name" value="Peptidase_C1A"/>
</dbReference>
<dbReference type="Pfam" id="PF00112">
    <property type="entry name" value="Peptidase_C1"/>
    <property type="match status" value="1"/>
</dbReference>
<evidence type="ECO:0000256" key="1">
    <source>
        <dbReference type="ARBA" id="ARBA00008455"/>
    </source>
</evidence>
<evidence type="ECO:0000259" key="4">
    <source>
        <dbReference type="SMART" id="SM00645"/>
    </source>
</evidence>
<accession>A0A7S3I0F3</accession>
<name>A0A7S3I0F3_9SPIT</name>
<dbReference type="InterPro" id="IPR038765">
    <property type="entry name" value="Papain-like_cys_pep_sf"/>
</dbReference>
<dbReference type="PROSITE" id="PS00640">
    <property type="entry name" value="THIOL_PROTEASE_ASN"/>
    <property type="match status" value="1"/>
</dbReference>
<dbReference type="AlphaFoldDB" id="A0A7S3I0F3"/>
<dbReference type="SUPFAM" id="SSF54001">
    <property type="entry name" value="Cysteine proteinases"/>
    <property type="match status" value="1"/>
</dbReference>
<evidence type="ECO:0000256" key="3">
    <source>
        <dbReference type="ARBA" id="ARBA00023157"/>
    </source>
</evidence>
<keyword evidence="2" id="KW-0865">Zymogen</keyword>
<dbReference type="FunFam" id="3.90.70.10:FF:000332">
    <property type="entry name" value="Cathepsin L1"/>
    <property type="match status" value="1"/>
</dbReference>